<reference evidence="2 3" key="1">
    <citation type="submission" date="2018-10" db="EMBL/GenBank/DDBJ databases">
        <title>Genomic Encyclopedia of Archaeal and Bacterial Type Strains, Phase II (KMG-II): from individual species to whole genera.</title>
        <authorList>
            <person name="Goeker M."/>
        </authorList>
    </citation>
    <scope>NUCLEOTIDE SEQUENCE [LARGE SCALE GENOMIC DNA]</scope>
    <source>
        <strain evidence="2 3">DSM 25217</strain>
    </source>
</reference>
<keyword evidence="3" id="KW-1185">Reference proteome</keyword>
<dbReference type="Pfam" id="PF21839">
    <property type="entry name" value="DUF6898"/>
    <property type="match status" value="1"/>
</dbReference>
<dbReference type="OrthoDB" id="8454594at2"/>
<evidence type="ECO:0000313" key="3">
    <source>
        <dbReference type="Proteomes" id="UP000271227"/>
    </source>
</evidence>
<dbReference type="AlphaFoldDB" id="A0A3M0CHT7"/>
<organism evidence="2 3">
    <name type="scientific">Eilatimonas milleporae</name>
    <dbReference type="NCBI Taxonomy" id="911205"/>
    <lineage>
        <taxon>Bacteria</taxon>
        <taxon>Pseudomonadati</taxon>
        <taxon>Pseudomonadota</taxon>
        <taxon>Alphaproteobacteria</taxon>
        <taxon>Kordiimonadales</taxon>
        <taxon>Kordiimonadaceae</taxon>
        <taxon>Eilatimonas</taxon>
    </lineage>
</organism>
<feature type="domain" description="DUF6898" evidence="1">
    <location>
        <begin position="5"/>
        <end position="59"/>
    </location>
</feature>
<evidence type="ECO:0000259" key="1">
    <source>
        <dbReference type="Pfam" id="PF21839"/>
    </source>
</evidence>
<sequence>MPERDQVIFEVVSHGTVAKVSAICVRTGLEVSIVGDPRVGDAALKALALRKLNYVRQKKADTDKGSDGSGGILA</sequence>
<protein>
    <recommendedName>
        <fullName evidence="1">DUF6898 domain-containing protein</fullName>
    </recommendedName>
</protein>
<dbReference type="InParanoid" id="A0A3M0CHT7"/>
<dbReference type="RefSeq" id="WP_121938213.1">
    <property type="nucleotide sequence ID" value="NZ_REFR01000010.1"/>
</dbReference>
<name>A0A3M0CHT7_9PROT</name>
<comment type="caution">
    <text evidence="2">The sequence shown here is derived from an EMBL/GenBank/DDBJ whole genome shotgun (WGS) entry which is preliminary data.</text>
</comment>
<dbReference type="InterPro" id="IPR054193">
    <property type="entry name" value="DUF6898"/>
</dbReference>
<proteinExistence type="predicted"/>
<evidence type="ECO:0000313" key="2">
    <source>
        <dbReference type="EMBL" id="RMB08892.1"/>
    </source>
</evidence>
<accession>A0A3M0CHT7</accession>
<dbReference type="EMBL" id="REFR01000010">
    <property type="protein sequence ID" value="RMB08892.1"/>
    <property type="molecule type" value="Genomic_DNA"/>
</dbReference>
<dbReference type="Proteomes" id="UP000271227">
    <property type="component" value="Unassembled WGS sequence"/>
</dbReference>
<gene>
    <name evidence="2" type="ORF">BXY39_1539</name>
</gene>